<organism evidence="4">
    <name type="scientific">Rodentolepis nana</name>
    <name type="common">Dwarf tapeworm</name>
    <name type="synonym">Hymenolepis nana</name>
    <dbReference type="NCBI Taxonomy" id="102285"/>
    <lineage>
        <taxon>Eukaryota</taxon>
        <taxon>Metazoa</taxon>
        <taxon>Spiralia</taxon>
        <taxon>Lophotrochozoa</taxon>
        <taxon>Platyhelminthes</taxon>
        <taxon>Cestoda</taxon>
        <taxon>Eucestoda</taxon>
        <taxon>Cyclophyllidea</taxon>
        <taxon>Hymenolepididae</taxon>
        <taxon>Rodentolepis</taxon>
    </lineage>
</organism>
<dbReference type="EMBL" id="UZAE01012574">
    <property type="protein sequence ID" value="VDO05758.1"/>
    <property type="molecule type" value="Genomic_DNA"/>
</dbReference>
<dbReference type="Pfam" id="PF16044">
    <property type="entry name" value="DUF4796_C"/>
    <property type="match status" value="1"/>
</dbReference>
<dbReference type="AlphaFoldDB" id="A0A0R3TPD9"/>
<sequence>MLKSLYQFRTKCCGKSNVWQYSAASRILPCQFCGTIGDFTSLPCEISPPTNNAHTAVFPGSCPVRVAFIPSDINRGFLNFEVGDELHCGIIDTSGCVISYVPKERRFQKDRSNQWKQSIVCEIAEIREIDGPEWNHIIETVSNEPKDVDYDCLEFAIEVLNRVSGKNEFSRENLSEIMGRQLFDVMEFAKMQRKALRFRRN</sequence>
<evidence type="ECO:0000313" key="2">
    <source>
        <dbReference type="EMBL" id="VDO05758.1"/>
    </source>
</evidence>
<dbReference type="OrthoDB" id="6240431at2759"/>
<dbReference type="Proteomes" id="UP000278807">
    <property type="component" value="Unassembled WGS sequence"/>
</dbReference>
<evidence type="ECO:0000313" key="3">
    <source>
        <dbReference type="Proteomes" id="UP000278807"/>
    </source>
</evidence>
<dbReference type="InterPro" id="IPR053921">
    <property type="entry name" value="MKRN2OS-like_C"/>
</dbReference>
<feature type="domain" description="MKRN2 opposite strand protein-like C-terminal" evidence="1">
    <location>
        <begin position="79"/>
        <end position="169"/>
    </location>
</feature>
<dbReference type="WBParaSite" id="HNAJ_0000933201-mRNA-1">
    <property type="protein sequence ID" value="HNAJ_0000933201-mRNA-1"/>
    <property type="gene ID" value="HNAJ_0000933201"/>
</dbReference>
<gene>
    <name evidence="2" type="ORF">HNAJ_LOCUS9327</name>
</gene>
<evidence type="ECO:0000313" key="4">
    <source>
        <dbReference type="WBParaSite" id="HNAJ_0000933201-mRNA-1"/>
    </source>
</evidence>
<name>A0A0R3TPD9_RODNA</name>
<proteinExistence type="predicted"/>
<protein>
    <recommendedName>
        <fullName evidence="1">MKRN2 opposite strand protein-like C-terminal domain-containing protein</fullName>
    </recommendedName>
</protein>
<keyword evidence="3" id="KW-1185">Reference proteome</keyword>
<accession>A0A0R3TPD9</accession>
<reference evidence="2 3" key="2">
    <citation type="submission" date="2018-11" db="EMBL/GenBank/DDBJ databases">
        <authorList>
            <consortium name="Pathogen Informatics"/>
        </authorList>
    </citation>
    <scope>NUCLEOTIDE SEQUENCE [LARGE SCALE GENOMIC DNA]</scope>
</reference>
<evidence type="ECO:0000259" key="1">
    <source>
        <dbReference type="Pfam" id="PF16044"/>
    </source>
</evidence>
<reference evidence="4" key="1">
    <citation type="submission" date="2017-02" db="UniProtKB">
        <authorList>
            <consortium name="WormBaseParasite"/>
        </authorList>
    </citation>
    <scope>IDENTIFICATION</scope>
</reference>